<name>A0A5N6DM42_ASPPA</name>
<protein>
    <submittedName>
        <fullName evidence="1">Uncharacterized protein</fullName>
    </submittedName>
</protein>
<keyword evidence="2" id="KW-1185">Reference proteome</keyword>
<sequence>MSIHHDQHAGKKSRLRNHQVYTISSEQIRPICSCHKRVSNPCSSHFAQLLFFFHRSEQSQIDSHTPCSFWFFFFLLLSFLHLFSHCPNNHGCNVIDAIAESKGWEQN</sequence>
<dbReference type="VEuPathDB" id="FungiDB:BDV34DRAFT_92247"/>
<dbReference type="Proteomes" id="UP000326532">
    <property type="component" value="Unassembled WGS sequence"/>
</dbReference>
<organism evidence="1 2">
    <name type="scientific">Aspergillus parasiticus</name>
    <dbReference type="NCBI Taxonomy" id="5067"/>
    <lineage>
        <taxon>Eukaryota</taxon>
        <taxon>Fungi</taxon>
        <taxon>Dikarya</taxon>
        <taxon>Ascomycota</taxon>
        <taxon>Pezizomycotina</taxon>
        <taxon>Eurotiomycetes</taxon>
        <taxon>Eurotiomycetidae</taxon>
        <taxon>Eurotiales</taxon>
        <taxon>Aspergillaceae</taxon>
        <taxon>Aspergillus</taxon>
        <taxon>Aspergillus subgen. Circumdati</taxon>
    </lineage>
</organism>
<evidence type="ECO:0000313" key="1">
    <source>
        <dbReference type="EMBL" id="KAB8206208.1"/>
    </source>
</evidence>
<accession>A0A5N6DM42</accession>
<proteinExistence type="predicted"/>
<gene>
    <name evidence="1" type="ORF">BDV34DRAFT_92247</name>
</gene>
<reference evidence="1 2" key="1">
    <citation type="submission" date="2019-04" db="EMBL/GenBank/DDBJ databases">
        <title>Fungal friends and foes A comparative genomics study of 23 Aspergillus species from section Flavi.</title>
        <authorList>
            <consortium name="DOE Joint Genome Institute"/>
            <person name="Kjaerbolling I."/>
            <person name="Vesth T.C."/>
            <person name="Frisvad J.C."/>
            <person name="Nybo J.L."/>
            <person name="Theobald S."/>
            <person name="Kildgaard S."/>
            <person name="Petersen T.I."/>
            <person name="Kuo A."/>
            <person name="Sato A."/>
            <person name="Lyhne E.K."/>
            <person name="Kogle M.E."/>
            <person name="Wiebenga A."/>
            <person name="Kun R.S."/>
            <person name="Lubbers R.J."/>
            <person name="Makela M.R."/>
            <person name="Barry K."/>
            <person name="Chovatia M."/>
            <person name="Clum A."/>
            <person name="Daum C."/>
            <person name="Haridas S."/>
            <person name="He G."/>
            <person name="LaButti K."/>
            <person name="Lipzen A."/>
            <person name="Mondo S."/>
            <person name="Pangilinan J."/>
            <person name="Riley R."/>
            <person name="Salamov A."/>
            <person name="Simmons B.A."/>
            <person name="Magnuson J.K."/>
            <person name="Henrissat B."/>
            <person name="Mortensen U.H."/>
            <person name="Larsen T.O."/>
            <person name="De vries R.P."/>
            <person name="Grigoriev I.V."/>
            <person name="Machida M."/>
            <person name="Baker S.E."/>
            <person name="Andersen M.R."/>
        </authorList>
    </citation>
    <scope>NUCLEOTIDE SEQUENCE [LARGE SCALE GENOMIC DNA]</scope>
    <source>
        <strain evidence="1 2">CBS 117618</strain>
    </source>
</reference>
<dbReference type="AlphaFoldDB" id="A0A5N6DM42"/>
<dbReference type="EMBL" id="ML734965">
    <property type="protein sequence ID" value="KAB8206208.1"/>
    <property type="molecule type" value="Genomic_DNA"/>
</dbReference>
<evidence type="ECO:0000313" key="2">
    <source>
        <dbReference type="Proteomes" id="UP000326532"/>
    </source>
</evidence>